<dbReference type="PANTHER" id="PTHR22588">
    <property type="entry name" value="VWFA DOMAIN-CONTAINING PROTEIN"/>
    <property type="match status" value="1"/>
</dbReference>
<sequence>LNCFCCFRFIRGVEVKNGERIVPTCRYDIVLVFDASGSVKERFRDELEVANRLIDKLVIGPNHSQIAAIKYAGRGKSRVILDFNYITDKKEIKKRIARTKFLSGTTCTNEALLKAASVLSRTGARPSKAKPIVIVFTDGYSTVDPTKGQILI</sequence>
<evidence type="ECO:0000313" key="3">
    <source>
        <dbReference type="WBParaSite" id="ACAC_0000585701-mRNA-1"/>
    </source>
</evidence>
<dbReference type="InterPro" id="IPR002035">
    <property type="entry name" value="VWF_A"/>
</dbReference>
<dbReference type="PROSITE" id="PS50234">
    <property type="entry name" value="VWFA"/>
    <property type="match status" value="1"/>
</dbReference>
<dbReference type="Proteomes" id="UP000035642">
    <property type="component" value="Unassembled WGS sequence"/>
</dbReference>
<dbReference type="SUPFAM" id="SSF53300">
    <property type="entry name" value="vWA-like"/>
    <property type="match status" value="1"/>
</dbReference>
<evidence type="ECO:0000259" key="1">
    <source>
        <dbReference type="PROSITE" id="PS50234"/>
    </source>
</evidence>
<dbReference type="InterPro" id="IPR052229">
    <property type="entry name" value="Collagen-VI/PIF"/>
</dbReference>
<protein>
    <submittedName>
        <fullName evidence="3">VWFA domain-containing protein</fullName>
    </submittedName>
</protein>
<feature type="domain" description="VWFA" evidence="1">
    <location>
        <begin position="28"/>
        <end position="152"/>
    </location>
</feature>
<dbReference type="Gene3D" id="3.40.50.410">
    <property type="entry name" value="von Willebrand factor, type A domain"/>
    <property type="match status" value="1"/>
</dbReference>
<dbReference type="Pfam" id="PF00092">
    <property type="entry name" value="VWA"/>
    <property type="match status" value="1"/>
</dbReference>
<dbReference type="PANTHER" id="PTHR22588:SF3">
    <property type="entry name" value="VWFA DOMAIN-CONTAINING PROTEIN"/>
    <property type="match status" value="1"/>
</dbReference>
<dbReference type="InterPro" id="IPR036465">
    <property type="entry name" value="vWFA_dom_sf"/>
</dbReference>
<keyword evidence="2" id="KW-1185">Reference proteome</keyword>
<proteinExistence type="predicted"/>
<dbReference type="AlphaFoldDB" id="A0A0K0D712"/>
<evidence type="ECO:0000313" key="2">
    <source>
        <dbReference type="Proteomes" id="UP000035642"/>
    </source>
</evidence>
<dbReference type="STRING" id="6313.A0A0K0D712"/>
<dbReference type="WBParaSite" id="ACAC_0000585701-mRNA-1">
    <property type="protein sequence ID" value="ACAC_0000585701-mRNA-1"/>
    <property type="gene ID" value="ACAC_0000585701"/>
</dbReference>
<reference evidence="3" key="2">
    <citation type="submission" date="2017-02" db="UniProtKB">
        <authorList>
            <consortium name="WormBaseParasite"/>
        </authorList>
    </citation>
    <scope>IDENTIFICATION</scope>
</reference>
<name>A0A0K0D712_ANGCA</name>
<organism evidence="2 3">
    <name type="scientific">Angiostrongylus cantonensis</name>
    <name type="common">Rat lungworm</name>
    <dbReference type="NCBI Taxonomy" id="6313"/>
    <lineage>
        <taxon>Eukaryota</taxon>
        <taxon>Metazoa</taxon>
        <taxon>Ecdysozoa</taxon>
        <taxon>Nematoda</taxon>
        <taxon>Chromadorea</taxon>
        <taxon>Rhabditida</taxon>
        <taxon>Rhabditina</taxon>
        <taxon>Rhabditomorpha</taxon>
        <taxon>Strongyloidea</taxon>
        <taxon>Metastrongylidae</taxon>
        <taxon>Angiostrongylus</taxon>
    </lineage>
</organism>
<accession>A0A0K0D712</accession>
<reference evidence="2" key="1">
    <citation type="submission" date="2012-09" db="EMBL/GenBank/DDBJ databases">
        <authorList>
            <person name="Martin A.A."/>
        </authorList>
    </citation>
    <scope>NUCLEOTIDE SEQUENCE</scope>
</reference>